<accession>A0A5K7YNJ7</accession>
<comment type="subcellular location">
    <subcellularLocation>
        <location evidence="1">Cytoplasm</location>
        <location evidence="1">Cytosol</location>
    </subcellularLocation>
</comment>
<dbReference type="EMBL" id="AP021874">
    <property type="protein sequence ID" value="BBO69973.1"/>
    <property type="molecule type" value="Genomic_DNA"/>
</dbReference>
<evidence type="ECO:0000256" key="5">
    <source>
        <dbReference type="ARBA" id="ARBA00044147"/>
    </source>
</evidence>
<protein>
    <recommendedName>
        <fullName evidence="5">Translation initiation factor eIF2B subunit delta</fullName>
    </recommendedName>
    <alternativeName>
        <fullName evidence="6">eIF2B GDP-GTP exchange factor subunit delta</fullName>
    </alternativeName>
</protein>
<evidence type="ECO:0000256" key="4">
    <source>
        <dbReference type="ARBA" id="ARBA00022917"/>
    </source>
</evidence>
<keyword evidence="3" id="KW-0396">Initiation factor</keyword>
<comment type="similarity">
    <text evidence="8">Belongs to the eIF-2B alpha/beta/delta subunits family.</text>
</comment>
<keyword evidence="4" id="KW-0648">Protein biosynthesis</keyword>
<dbReference type="Pfam" id="PF01008">
    <property type="entry name" value="IF-2B"/>
    <property type="match status" value="1"/>
</dbReference>
<dbReference type="PANTHER" id="PTHR10233">
    <property type="entry name" value="TRANSLATION INITIATION FACTOR EIF-2B"/>
    <property type="match status" value="1"/>
</dbReference>
<dbReference type="AlphaFoldDB" id="A0A5K7YNJ7"/>
<evidence type="ECO:0000313" key="10">
    <source>
        <dbReference type="Proteomes" id="UP000427906"/>
    </source>
</evidence>
<evidence type="ECO:0000256" key="3">
    <source>
        <dbReference type="ARBA" id="ARBA00022540"/>
    </source>
</evidence>
<evidence type="ECO:0000256" key="6">
    <source>
        <dbReference type="ARBA" id="ARBA00044356"/>
    </source>
</evidence>
<dbReference type="InterPro" id="IPR042529">
    <property type="entry name" value="IF_2B-like_C"/>
</dbReference>
<name>A0A5K7YNJ7_9BACT</name>
<dbReference type="InterPro" id="IPR037171">
    <property type="entry name" value="NagB/RpiA_transferase-like"/>
</dbReference>
<dbReference type="SUPFAM" id="SSF100950">
    <property type="entry name" value="NagB/RpiA/CoA transferase-like"/>
    <property type="match status" value="1"/>
</dbReference>
<dbReference type="OrthoDB" id="5415170at2"/>
<proteinExistence type="inferred from homology"/>
<evidence type="ECO:0000256" key="1">
    <source>
        <dbReference type="ARBA" id="ARBA00004514"/>
    </source>
</evidence>
<organism evidence="9 10">
    <name type="scientific">Desulfosarcina alkanivorans</name>
    <dbReference type="NCBI Taxonomy" id="571177"/>
    <lineage>
        <taxon>Bacteria</taxon>
        <taxon>Pseudomonadati</taxon>
        <taxon>Thermodesulfobacteriota</taxon>
        <taxon>Desulfobacteria</taxon>
        <taxon>Desulfobacterales</taxon>
        <taxon>Desulfosarcinaceae</taxon>
        <taxon>Desulfosarcina</taxon>
    </lineage>
</organism>
<evidence type="ECO:0000256" key="7">
    <source>
        <dbReference type="ARBA" id="ARBA00046432"/>
    </source>
</evidence>
<dbReference type="InterPro" id="IPR000649">
    <property type="entry name" value="IF-2B-related"/>
</dbReference>
<comment type="subunit">
    <text evidence="7">Component of the translation initiation factor 2B (eIF2B) complex which is a heterodecamer of two sets of five different subunits: alpha, beta, gamma, delta and epsilon. Subunits alpha, beta and delta comprise a regulatory subcomplex and subunits epsilon and gamma comprise a catalytic subcomplex. Within the complex, the hexameric regulatory complex resides at the center, with the two heterodimeric catalytic subcomplexes bound on opposite sides.</text>
</comment>
<dbReference type="GO" id="GO:0003743">
    <property type="term" value="F:translation initiation factor activity"/>
    <property type="evidence" value="ECO:0007669"/>
    <property type="project" value="UniProtKB-KW"/>
</dbReference>
<keyword evidence="10" id="KW-1185">Reference proteome</keyword>
<dbReference type="RefSeq" id="WP_155317960.1">
    <property type="nucleotide sequence ID" value="NZ_AP021874.1"/>
</dbReference>
<dbReference type="GO" id="GO:0005829">
    <property type="term" value="C:cytosol"/>
    <property type="evidence" value="ECO:0007669"/>
    <property type="project" value="UniProtKB-SubCell"/>
</dbReference>
<sequence>MKKEDREILCSLIRDHEDTVGSSRVTMMALTAFIESIKQVRCGVGEVRQLYSELSGAIKNTEPKVIPLIHLIEEFENEIGDSPDGTIEEIKERAIRILEAKHRKIKTKIGRLIEYGLTCISEGDVIIVHTIGYDVKNMLKLASQVLHKPFKVIVLKQDPLKTRQLIKFLETAGIDMEVIPEYSLGHYVEQGNKMFMGALSITEDMRVVSAVGSANIVSLCHLNRLPVYLFANTLKFSHRPSSQQRIHRKVASQTHGDVSFKLTTHSHDTVDLRHVDVLVTEDGIKDKAAISEWINASSR</sequence>
<reference evidence="9 10" key="1">
    <citation type="submission" date="2019-11" db="EMBL/GenBank/DDBJ databases">
        <title>Comparative genomics of hydrocarbon-degrading Desulfosarcina strains.</title>
        <authorList>
            <person name="Watanabe M."/>
            <person name="Kojima H."/>
            <person name="Fukui M."/>
        </authorList>
    </citation>
    <scope>NUCLEOTIDE SEQUENCE [LARGE SCALE GENOMIC DNA]</scope>
    <source>
        <strain evidence="9 10">PL12</strain>
    </source>
</reference>
<dbReference type="KEGG" id="dalk:DSCA_39030"/>
<dbReference type="Proteomes" id="UP000427906">
    <property type="component" value="Chromosome"/>
</dbReference>
<evidence type="ECO:0000256" key="2">
    <source>
        <dbReference type="ARBA" id="ARBA00022490"/>
    </source>
</evidence>
<evidence type="ECO:0000256" key="8">
    <source>
        <dbReference type="RuleBase" id="RU003814"/>
    </source>
</evidence>
<dbReference type="PANTHER" id="PTHR10233:SF14">
    <property type="entry name" value="TRANSLATION INITIATION FACTOR EIF-2B SUBUNIT DELTA"/>
    <property type="match status" value="1"/>
</dbReference>
<keyword evidence="2" id="KW-0963">Cytoplasm</keyword>
<dbReference type="Gene3D" id="3.40.50.10470">
    <property type="entry name" value="Translation initiation factor eif-2b, domain 2"/>
    <property type="match status" value="1"/>
</dbReference>
<evidence type="ECO:0000313" key="9">
    <source>
        <dbReference type="EMBL" id="BBO69973.1"/>
    </source>
</evidence>
<gene>
    <name evidence="9" type="ORF">DSCA_39030</name>
</gene>